<keyword evidence="2" id="KW-1185">Reference proteome</keyword>
<reference evidence="2" key="1">
    <citation type="submission" date="2016-11" db="EMBL/GenBank/DDBJ databases">
        <authorList>
            <person name="Varghese N."/>
            <person name="Submissions S."/>
        </authorList>
    </citation>
    <scope>NUCLEOTIDE SEQUENCE [LARGE SCALE GENOMIC DNA]</scope>
    <source>
        <strain evidence="2">DSM 26134</strain>
    </source>
</reference>
<gene>
    <name evidence="1" type="ORF">SAMN04488028_10254</name>
</gene>
<evidence type="ECO:0000313" key="1">
    <source>
        <dbReference type="EMBL" id="SHJ89516.1"/>
    </source>
</evidence>
<sequence>MDYSDRIKIILHKGKEIYYFDFSELRADEHPWLMEIGFNQALKTNPKKIRYISNVAKTRLNLESKEKASEIFDILKEKGIEYKGAVIGITGIQRLIVSAIDRDTYFTNSLEKAKDWLVEH</sequence>
<name>A0A1M6N1K0_REIAG</name>
<evidence type="ECO:0000313" key="2">
    <source>
        <dbReference type="Proteomes" id="UP000184474"/>
    </source>
</evidence>
<accession>A0A1M6N1K0</accession>
<proteinExistence type="predicted"/>
<protein>
    <recommendedName>
        <fullName evidence="3">SpoIIAA-like</fullName>
    </recommendedName>
</protein>
<evidence type="ECO:0008006" key="3">
    <source>
        <dbReference type="Google" id="ProtNLM"/>
    </source>
</evidence>
<organism evidence="1 2">
    <name type="scientific">Reichenbachiella agariperforans</name>
    <dbReference type="NCBI Taxonomy" id="156994"/>
    <lineage>
        <taxon>Bacteria</taxon>
        <taxon>Pseudomonadati</taxon>
        <taxon>Bacteroidota</taxon>
        <taxon>Cytophagia</taxon>
        <taxon>Cytophagales</taxon>
        <taxon>Reichenbachiellaceae</taxon>
        <taxon>Reichenbachiella</taxon>
    </lineage>
</organism>
<dbReference type="AlphaFoldDB" id="A0A1M6N1K0"/>
<dbReference type="Proteomes" id="UP000184474">
    <property type="component" value="Unassembled WGS sequence"/>
</dbReference>
<dbReference type="RefSeq" id="WP_073120756.1">
    <property type="nucleotide sequence ID" value="NZ_FRAA01000002.1"/>
</dbReference>
<dbReference type="EMBL" id="FRAA01000002">
    <property type="protein sequence ID" value="SHJ89516.1"/>
    <property type="molecule type" value="Genomic_DNA"/>
</dbReference>